<evidence type="ECO:0000256" key="1">
    <source>
        <dbReference type="ARBA" id="ARBA00035644"/>
    </source>
</evidence>
<evidence type="ECO:0000313" key="4">
    <source>
        <dbReference type="Proteomes" id="UP000196027"/>
    </source>
</evidence>
<proteinExistence type="inferred from homology"/>
<dbReference type="PANTHER" id="PTHR30157:SF0">
    <property type="entry name" value="NADPH-DEPENDENT FERRIC-CHELATE REDUCTASE"/>
    <property type="match status" value="1"/>
</dbReference>
<dbReference type="EMBL" id="CP021425">
    <property type="protein sequence ID" value="ARU54628.1"/>
    <property type="molecule type" value="Genomic_DNA"/>
</dbReference>
<dbReference type="CDD" id="cd06193">
    <property type="entry name" value="siderophore_interacting"/>
    <property type="match status" value="1"/>
</dbReference>
<comment type="similarity">
    <text evidence="1">Belongs to the SIP oxidoreductase family.</text>
</comment>
<dbReference type="InterPro" id="IPR013113">
    <property type="entry name" value="SIP_FAD-bd"/>
</dbReference>
<accession>A0A1Y0I2A5</accession>
<dbReference type="Pfam" id="PF04954">
    <property type="entry name" value="SIP"/>
    <property type="match status" value="1"/>
</dbReference>
<dbReference type="Proteomes" id="UP000196027">
    <property type="component" value="Chromosome"/>
</dbReference>
<dbReference type="InterPro" id="IPR039261">
    <property type="entry name" value="FNR_nucleotide-bd"/>
</dbReference>
<name>A0A1Y0I2A5_9GAMM</name>
<dbReference type="Pfam" id="PF08021">
    <property type="entry name" value="FAD_binding_9"/>
    <property type="match status" value="1"/>
</dbReference>
<gene>
    <name evidence="3" type="ORF">OLMES_0525</name>
</gene>
<dbReference type="InterPro" id="IPR017927">
    <property type="entry name" value="FAD-bd_FR_type"/>
</dbReference>
<dbReference type="InterPro" id="IPR039374">
    <property type="entry name" value="SIP_fam"/>
</dbReference>
<dbReference type="AlphaFoldDB" id="A0A1Y0I2A5"/>
<reference evidence="3 4" key="1">
    <citation type="submission" date="2017-05" db="EMBL/GenBank/DDBJ databases">
        <title>Genomic insights into alkan degradation activity of Oleiphilus messinensis.</title>
        <authorList>
            <person name="Kozyavkin S.A."/>
            <person name="Slesarev A.I."/>
            <person name="Golyshin P.N."/>
            <person name="Korzhenkov A."/>
            <person name="Golyshina O.N."/>
            <person name="Toshchakov S.V."/>
        </authorList>
    </citation>
    <scope>NUCLEOTIDE SEQUENCE [LARGE SCALE GENOMIC DNA]</scope>
    <source>
        <strain evidence="3 4">ME102</strain>
    </source>
</reference>
<organism evidence="3 4">
    <name type="scientific">Oleiphilus messinensis</name>
    <dbReference type="NCBI Taxonomy" id="141451"/>
    <lineage>
        <taxon>Bacteria</taxon>
        <taxon>Pseudomonadati</taxon>
        <taxon>Pseudomonadota</taxon>
        <taxon>Gammaproteobacteria</taxon>
        <taxon>Oceanospirillales</taxon>
        <taxon>Oleiphilaceae</taxon>
        <taxon>Oleiphilus</taxon>
    </lineage>
</organism>
<dbReference type="RefSeq" id="WP_087459807.1">
    <property type="nucleotide sequence ID" value="NZ_CP021425.1"/>
</dbReference>
<keyword evidence="4" id="KW-1185">Reference proteome</keyword>
<dbReference type="Gene3D" id="2.40.30.10">
    <property type="entry name" value="Translation factors"/>
    <property type="match status" value="1"/>
</dbReference>
<evidence type="ECO:0000259" key="2">
    <source>
        <dbReference type="PROSITE" id="PS51384"/>
    </source>
</evidence>
<protein>
    <submittedName>
        <fullName evidence="3">Vibriobactin utilization protein ViuB</fullName>
    </submittedName>
</protein>
<dbReference type="OrthoDB" id="9814826at2"/>
<sequence length="267" mass="30014">MSEPLLLTVVSSTQISPFFQRVTFTGEGLQRIPDESAGLHIKLFFKQSHQSELVLPRLVDDRVQWPEKHKKPVSRTYSIRRYSRQFNSLEVDFVLHDHPGIACDFAAQASPGDSVGFAGPGPKRLYDSLSGSFLLVGDLSAVPAIAAVVDELPEGTPVYVLIEVPENAPLSAVELGIDCLRQVNITWHFVTQTFDPEVSLLGKLKQLNLDYSNVSITLAGEHHSVVLLRDYFRNKGVDSNRLYAVPYWRNELNEEAYHEERHEVMEA</sequence>
<feature type="domain" description="FAD-binding FR-type" evidence="2">
    <location>
        <begin position="2"/>
        <end position="127"/>
    </location>
</feature>
<dbReference type="SUPFAM" id="SSF63380">
    <property type="entry name" value="Riboflavin synthase domain-like"/>
    <property type="match status" value="1"/>
</dbReference>
<dbReference type="InterPro" id="IPR007037">
    <property type="entry name" value="SIP_rossman_dom"/>
</dbReference>
<evidence type="ECO:0000313" key="3">
    <source>
        <dbReference type="EMBL" id="ARU54628.1"/>
    </source>
</evidence>
<dbReference type="GO" id="GO:0016491">
    <property type="term" value="F:oxidoreductase activity"/>
    <property type="evidence" value="ECO:0007669"/>
    <property type="project" value="InterPro"/>
</dbReference>
<dbReference type="PANTHER" id="PTHR30157">
    <property type="entry name" value="FERRIC REDUCTASE, NADPH-DEPENDENT"/>
    <property type="match status" value="1"/>
</dbReference>
<dbReference type="PROSITE" id="PS51384">
    <property type="entry name" value="FAD_FR"/>
    <property type="match status" value="1"/>
</dbReference>
<dbReference type="Gene3D" id="3.40.50.80">
    <property type="entry name" value="Nucleotide-binding domain of ferredoxin-NADP reductase (FNR) module"/>
    <property type="match status" value="1"/>
</dbReference>
<dbReference type="InterPro" id="IPR017938">
    <property type="entry name" value="Riboflavin_synthase-like_b-brl"/>
</dbReference>
<dbReference type="KEGG" id="ome:OLMES_0525"/>